<dbReference type="Proteomes" id="UP000735302">
    <property type="component" value="Unassembled WGS sequence"/>
</dbReference>
<reference evidence="1 2" key="1">
    <citation type="journal article" date="2021" name="Elife">
        <title>Chloroplast acquisition without the gene transfer in kleptoplastic sea slugs, Plakobranchus ocellatus.</title>
        <authorList>
            <person name="Maeda T."/>
            <person name="Takahashi S."/>
            <person name="Yoshida T."/>
            <person name="Shimamura S."/>
            <person name="Takaki Y."/>
            <person name="Nagai Y."/>
            <person name="Toyoda A."/>
            <person name="Suzuki Y."/>
            <person name="Arimoto A."/>
            <person name="Ishii H."/>
            <person name="Satoh N."/>
            <person name="Nishiyama T."/>
            <person name="Hasebe M."/>
            <person name="Maruyama T."/>
            <person name="Minagawa J."/>
            <person name="Obokata J."/>
            <person name="Shigenobu S."/>
        </authorList>
    </citation>
    <scope>NUCLEOTIDE SEQUENCE [LARGE SCALE GENOMIC DNA]</scope>
</reference>
<evidence type="ECO:0000313" key="2">
    <source>
        <dbReference type="Proteomes" id="UP000735302"/>
    </source>
</evidence>
<organism evidence="1 2">
    <name type="scientific">Plakobranchus ocellatus</name>
    <dbReference type="NCBI Taxonomy" id="259542"/>
    <lineage>
        <taxon>Eukaryota</taxon>
        <taxon>Metazoa</taxon>
        <taxon>Spiralia</taxon>
        <taxon>Lophotrochozoa</taxon>
        <taxon>Mollusca</taxon>
        <taxon>Gastropoda</taxon>
        <taxon>Heterobranchia</taxon>
        <taxon>Euthyneura</taxon>
        <taxon>Panpulmonata</taxon>
        <taxon>Sacoglossa</taxon>
        <taxon>Placobranchoidea</taxon>
        <taxon>Plakobranchidae</taxon>
        <taxon>Plakobranchus</taxon>
    </lineage>
</organism>
<protein>
    <submittedName>
        <fullName evidence="1">Uncharacterized protein</fullName>
    </submittedName>
</protein>
<sequence>MNTAGDRNLMLAKAFRHLPQRSCYIRRGEEQKRACCYGIGKGPYQDQKELQEDFGGSGTLLLGLESHYHHPDLKEGLKAYDQLVVYWLYIKPTPKPNRTCKYDP</sequence>
<accession>A0AAV4B2F4</accession>
<proteinExistence type="predicted"/>
<name>A0AAV4B2F4_9GAST</name>
<evidence type="ECO:0000313" key="1">
    <source>
        <dbReference type="EMBL" id="GFO17531.1"/>
    </source>
</evidence>
<comment type="caution">
    <text evidence="1">The sequence shown here is derived from an EMBL/GenBank/DDBJ whole genome shotgun (WGS) entry which is preliminary data.</text>
</comment>
<dbReference type="EMBL" id="BLXT01004831">
    <property type="protein sequence ID" value="GFO17531.1"/>
    <property type="molecule type" value="Genomic_DNA"/>
</dbReference>
<gene>
    <name evidence="1" type="ORF">PoB_004403600</name>
</gene>
<keyword evidence="2" id="KW-1185">Reference proteome</keyword>
<dbReference type="AlphaFoldDB" id="A0AAV4B2F4"/>